<keyword evidence="1" id="KW-1133">Transmembrane helix</keyword>
<protein>
    <submittedName>
        <fullName evidence="2">Uncharacterized protein</fullName>
    </submittedName>
</protein>
<dbReference type="HOGENOM" id="CLU_1686948_0_0_1"/>
<feature type="transmembrane region" description="Helical" evidence="1">
    <location>
        <begin position="63"/>
        <end position="96"/>
    </location>
</feature>
<name>A5DYQ6_LODEL</name>
<keyword evidence="1" id="KW-0812">Transmembrane</keyword>
<sequence>MQKGVHQCSVSFHLVLTLTSECRWTIFSLPFRPSLVVVVVEGRRKKKSQSYLRRLNQFFFFDAPCTLQFLFLIFIAFLLFFSFHFLFCFVLTWFLIHSLYIVVDTIDYGLWIYRCIIVSIVASTVVAIVGVLSYSCNRWKTQKFINITEWELELGY</sequence>
<dbReference type="AlphaFoldDB" id="A5DYQ6"/>
<reference evidence="2 3" key="1">
    <citation type="journal article" date="2009" name="Nature">
        <title>Evolution of pathogenicity and sexual reproduction in eight Candida genomes.</title>
        <authorList>
            <person name="Butler G."/>
            <person name="Rasmussen M.D."/>
            <person name="Lin M.F."/>
            <person name="Santos M.A."/>
            <person name="Sakthikumar S."/>
            <person name="Munro C.A."/>
            <person name="Rheinbay E."/>
            <person name="Grabherr M."/>
            <person name="Forche A."/>
            <person name="Reedy J.L."/>
            <person name="Agrafioti I."/>
            <person name="Arnaud M.B."/>
            <person name="Bates S."/>
            <person name="Brown A.J."/>
            <person name="Brunke S."/>
            <person name="Costanzo M.C."/>
            <person name="Fitzpatrick D.A."/>
            <person name="de Groot P.W."/>
            <person name="Harris D."/>
            <person name="Hoyer L.L."/>
            <person name="Hube B."/>
            <person name="Klis F.M."/>
            <person name="Kodira C."/>
            <person name="Lennard N."/>
            <person name="Logue M.E."/>
            <person name="Martin R."/>
            <person name="Neiman A.M."/>
            <person name="Nikolaou E."/>
            <person name="Quail M.A."/>
            <person name="Quinn J."/>
            <person name="Santos M.C."/>
            <person name="Schmitzberger F.F."/>
            <person name="Sherlock G."/>
            <person name="Shah P."/>
            <person name="Silverstein K.A."/>
            <person name="Skrzypek M.S."/>
            <person name="Soll D."/>
            <person name="Staggs R."/>
            <person name="Stansfield I."/>
            <person name="Stumpf M.P."/>
            <person name="Sudbery P.E."/>
            <person name="Srikantha T."/>
            <person name="Zeng Q."/>
            <person name="Berman J."/>
            <person name="Berriman M."/>
            <person name="Heitman J."/>
            <person name="Gow N.A."/>
            <person name="Lorenz M.C."/>
            <person name="Birren B.W."/>
            <person name="Kellis M."/>
            <person name="Cuomo C.A."/>
        </authorList>
    </citation>
    <scope>NUCLEOTIDE SEQUENCE [LARGE SCALE GENOMIC DNA]</scope>
    <source>
        <strain evidence="3">ATCC 11503 / BCRC 21390 / CBS 2605 / JCM 1781 / NBRC 1676 / NRRL YB-4239</strain>
    </source>
</reference>
<keyword evidence="1" id="KW-0472">Membrane</keyword>
<evidence type="ECO:0000256" key="1">
    <source>
        <dbReference type="SAM" id="Phobius"/>
    </source>
</evidence>
<dbReference type="EMBL" id="CH981526">
    <property type="protein sequence ID" value="EDK44314.1"/>
    <property type="molecule type" value="Genomic_DNA"/>
</dbReference>
<proteinExistence type="predicted"/>
<dbReference type="VEuPathDB" id="FungiDB:LELG_02493"/>
<dbReference type="InParanoid" id="A5DYQ6"/>
<accession>A5DYQ6</accession>
<feature type="transmembrane region" description="Helical" evidence="1">
    <location>
        <begin position="111"/>
        <end position="134"/>
    </location>
</feature>
<keyword evidence="3" id="KW-1185">Reference proteome</keyword>
<gene>
    <name evidence="2" type="ORF">LELG_02493</name>
</gene>
<organism evidence="2 3">
    <name type="scientific">Lodderomyces elongisporus (strain ATCC 11503 / CBS 2605 / JCM 1781 / NBRC 1676 / NRRL YB-4239)</name>
    <name type="common">Yeast</name>
    <name type="synonym">Saccharomyces elongisporus</name>
    <dbReference type="NCBI Taxonomy" id="379508"/>
    <lineage>
        <taxon>Eukaryota</taxon>
        <taxon>Fungi</taxon>
        <taxon>Dikarya</taxon>
        <taxon>Ascomycota</taxon>
        <taxon>Saccharomycotina</taxon>
        <taxon>Pichiomycetes</taxon>
        <taxon>Debaryomycetaceae</taxon>
        <taxon>Candida/Lodderomyces clade</taxon>
        <taxon>Lodderomyces</taxon>
    </lineage>
</organism>
<evidence type="ECO:0000313" key="2">
    <source>
        <dbReference type="EMBL" id="EDK44314.1"/>
    </source>
</evidence>
<dbReference type="Proteomes" id="UP000001996">
    <property type="component" value="Unassembled WGS sequence"/>
</dbReference>
<evidence type="ECO:0000313" key="3">
    <source>
        <dbReference type="Proteomes" id="UP000001996"/>
    </source>
</evidence>